<comment type="similarity">
    <text evidence="3">Belongs to the glycine N-acyltransferase family.</text>
</comment>
<accession>A0A6J0TNJ3</accession>
<gene>
    <name evidence="6" type="primary">LOC110078206</name>
</gene>
<evidence type="ECO:0000256" key="2">
    <source>
        <dbReference type="ARBA" id="ARBA00023315"/>
    </source>
</evidence>
<reference evidence="5" key="1">
    <citation type="submission" date="2025-05" db="UniProtKB">
        <authorList>
            <consortium name="RefSeq"/>
        </authorList>
    </citation>
    <scope>NUCLEOTIDE SEQUENCE [LARGE SCALE GENOMIC DNA]</scope>
</reference>
<dbReference type="SUPFAM" id="SSF55729">
    <property type="entry name" value="Acyl-CoA N-acyltransferases (Nat)"/>
    <property type="match status" value="1"/>
</dbReference>
<evidence type="ECO:0000256" key="1">
    <source>
        <dbReference type="ARBA" id="ARBA00022679"/>
    </source>
</evidence>
<dbReference type="GeneID" id="110078206"/>
<evidence type="ECO:0000313" key="6">
    <source>
        <dbReference type="RefSeq" id="XP_020647749.2"/>
    </source>
</evidence>
<protein>
    <recommendedName>
        <fullName evidence="3">Glycine N-acyltransferase-like protein</fullName>
        <ecNumber evidence="3">2.3.1.-</ecNumber>
    </recommendedName>
</protein>
<dbReference type="PANTHER" id="PTHR15298">
    <property type="entry name" value="L-COA N-ACYLTRANSFERASE-RELATED"/>
    <property type="match status" value="1"/>
</dbReference>
<dbReference type="PANTHER" id="PTHR15298:SF1">
    <property type="entry name" value="GLYCINE N-ACYLTRANSFERASE-LIKE PROTEIN"/>
    <property type="match status" value="1"/>
</dbReference>
<dbReference type="Pfam" id="PF08444">
    <property type="entry name" value="Gly_acyl_tr_C"/>
    <property type="match status" value="1"/>
</dbReference>
<evidence type="ECO:0000259" key="4">
    <source>
        <dbReference type="PROSITE" id="PS51186"/>
    </source>
</evidence>
<dbReference type="GO" id="GO:0047961">
    <property type="term" value="F:glycine N-acyltransferase activity"/>
    <property type="evidence" value="ECO:0007669"/>
    <property type="project" value="InterPro"/>
</dbReference>
<dbReference type="InterPro" id="IPR013652">
    <property type="entry name" value="Glycine_N-acyltransferase_C"/>
</dbReference>
<feature type="domain" description="N-acetyltransferase" evidence="4">
    <location>
        <begin position="160"/>
        <end position="293"/>
    </location>
</feature>
<keyword evidence="5" id="KW-1185">Reference proteome</keyword>
<sequence length="303" mass="33756">MPLQRNQVYTEFLLMLTAIMSKQVKNKPLLSLQVYGAVLNVSRGNVFNQEVLVDSWPNFQVVIARPQREKIPHDTNYFAQSCAAFYKGLSAYEKLVKETDVIDWKQEFLLHGLQSGVYQASRNLAATKDFSVKLVTHTQVFVLQDPLNLSATVAMSGSKLKLSCLETCHAALLNETWSVGGKEQSLQYLTQLIHHFPSSCLLDAEGCPISWVLLDQFGSLTHAYTMPAHRGKGYIQVVMAELAKKLQAMDYPVYGDVLENNTAMQRALQCLGGNFTSCFLFYALHTPHASTATGSSIQPVKTQ</sequence>
<proteinExistence type="inferred from homology"/>
<dbReference type="InterPro" id="IPR016181">
    <property type="entry name" value="Acyl_CoA_acyltransferase"/>
</dbReference>
<name>A0A6J0TNJ3_9SAUR</name>
<reference evidence="6" key="2">
    <citation type="submission" date="2025-08" db="UniProtKB">
        <authorList>
            <consortium name="RefSeq"/>
        </authorList>
    </citation>
    <scope>IDENTIFICATION</scope>
</reference>
<dbReference type="Gene3D" id="3.40.630.30">
    <property type="match status" value="1"/>
</dbReference>
<dbReference type="EC" id="2.3.1.-" evidence="3"/>
<keyword evidence="2 3" id="KW-0012">Acyltransferase</keyword>
<dbReference type="GO" id="GO:0005739">
    <property type="term" value="C:mitochondrion"/>
    <property type="evidence" value="ECO:0007669"/>
    <property type="project" value="InterPro"/>
</dbReference>
<dbReference type="InterPro" id="IPR000182">
    <property type="entry name" value="GNAT_dom"/>
</dbReference>
<organism evidence="5 6">
    <name type="scientific">Pogona vitticeps</name>
    <name type="common">central bearded dragon</name>
    <dbReference type="NCBI Taxonomy" id="103695"/>
    <lineage>
        <taxon>Eukaryota</taxon>
        <taxon>Metazoa</taxon>
        <taxon>Chordata</taxon>
        <taxon>Craniata</taxon>
        <taxon>Vertebrata</taxon>
        <taxon>Euteleostomi</taxon>
        <taxon>Lepidosauria</taxon>
        <taxon>Squamata</taxon>
        <taxon>Bifurcata</taxon>
        <taxon>Unidentata</taxon>
        <taxon>Episquamata</taxon>
        <taxon>Toxicofera</taxon>
        <taxon>Iguania</taxon>
        <taxon>Acrodonta</taxon>
        <taxon>Agamidae</taxon>
        <taxon>Amphibolurinae</taxon>
        <taxon>Pogona</taxon>
    </lineage>
</organism>
<dbReference type="InterPro" id="IPR015938">
    <property type="entry name" value="Glycine_N-acyltransferase_N"/>
</dbReference>
<dbReference type="Pfam" id="PF06021">
    <property type="entry name" value="Gly_acyl_tr_N"/>
    <property type="match status" value="1"/>
</dbReference>
<dbReference type="InterPro" id="IPR010313">
    <property type="entry name" value="Glycine_N-acyltransferase"/>
</dbReference>
<evidence type="ECO:0000256" key="3">
    <source>
        <dbReference type="RuleBase" id="RU368002"/>
    </source>
</evidence>
<dbReference type="PROSITE" id="PS51186">
    <property type="entry name" value="GNAT"/>
    <property type="match status" value="1"/>
</dbReference>
<dbReference type="RefSeq" id="XP_020647749.2">
    <property type="nucleotide sequence ID" value="XM_020792090.2"/>
</dbReference>
<evidence type="ECO:0000313" key="5">
    <source>
        <dbReference type="Proteomes" id="UP001652642"/>
    </source>
</evidence>
<dbReference type="AlphaFoldDB" id="A0A6J0TNJ3"/>
<dbReference type="Proteomes" id="UP001652642">
    <property type="component" value="Chromosome 1"/>
</dbReference>
<keyword evidence="1 3" id="KW-0808">Transferase</keyword>